<organism evidence="2">
    <name type="scientific">Rhizophora mucronata</name>
    <name type="common">Asiatic mangrove</name>
    <dbReference type="NCBI Taxonomy" id="61149"/>
    <lineage>
        <taxon>Eukaryota</taxon>
        <taxon>Viridiplantae</taxon>
        <taxon>Streptophyta</taxon>
        <taxon>Embryophyta</taxon>
        <taxon>Tracheophyta</taxon>
        <taxon>Spermatophyta</taxon>
        <taxon>Magnoliopsida</taxon>
        <taxon>eudicotyledons</taxon>
        <taxon>Gunneridae</taxon>
        <taxon>Pentapetalae</taxon>
        <taxon>rosids</taxon>
        <taxon>fabids</taxon>
        <taxon>Malpighiales</taxon>
        <taxon>Rhizophoraceae</taxon>
        <taxon>Rhizophora</taxon>
    </lineage>
</organism>
<accession>A0A2P2KHR4</accession>
<evidence type="ECO:0000256" key="1">
    <source>
        <dbReference type="SAM" id="MobiDB-lite"/>
    </source>
</evidence>
<reference evidence="2" key="1">
    <citation type="submission" date="2018-02" db="EMBL/GenBank/DDBJ databases">
        <title>Rhizophora mucronata_Transcriptome.</title>
        <authorList>
            <person name="Meera S.P."/>
            <person name="Sreeshan A."/>
            <person name="Augustine A."/>
        </authorList>
    </citation>
    <scope>NUCLEOTIDE SEQUENCE</scope>
    <source>
        <tissue evidence="2">Leaf</tissue>
    </source>
</reference>
<feature type="region of interest" description="Disordered" evidence="1">
    <location>
        <begin position="56"/>
        <end position="83"/>
    </location>
</feature>
<dbReference type="EMBL" id="GGEC01024767">
    <property type="protein sequence ID" value="MBX05251.1"/>
    <property type="molecule type" value="Transcribed_RNA"/>
</dbReference>
<protein>
    <submittedName>
        <fullName evidence="2">Uncharacterized protein</fullName>
    </submittedName>
</protein>
<proteinExistence type="predicted"/>
<evidence type="ECO:0000313" key="2">
    <source>
        <dbReference type="EMBL" id="MBX05251.1"/>
    </source>
</evidence>
<sequence>MQRGSSRLKASIFLISSSNPLTKPSSFETFSDTSPITDTSLRKPLIVLGIKVSLKSRLSSGGGSEPISSFSPQKTSKKKRKRKIKDYTSLLSFRISPSLLHIYYAVKV</sequence>
<name>A0A2P2KHR4_RHIMU</name>
<dbReference type="AlphaFoldDB" id="A0A2P2KHR4"/>